<feature type="compositionally biased region" description="Low complexity" evidence="1">
    <location>
        <begin position="1"/>
        <end position="13"/>
    </location>
</feature>
<dbReference type="Proteomes" id="UP000094020">
    <property type="component" value="Chromosome 11"/>
</dbReference>
<feature type="region of interest" description="Disordered" evidence="1">
    <location>
        <begin position="403"/>
        <end position="486"/>
    </location>
</feature>
<dbReference type="GeneID" id="30174140"/>
<proteinExistence type="predicted"/>
<feature type="compositionally biased region" description="Pro residues" evidence="1">
    <location>
        <begin position="356"/>
        <end position="366"/>
    </location>
</feature>
<name>A0A1B9HXA5_9TREE</name>
<feature type="compositionally biased region" description="Basic and acidic residues" evidence="1">
    <location>
        <begin position="220"/>
        <end position="233"/>
    </location>
</feature>
<evidence type="ECO:0000256" key="1">
    <source>
        <dbReference type="SAM" id="MobiDB-lite"/>
    </source>
</evidence>
<evidence type="ECO:0000313" key="4">
    <source>
        <dbReference type="Proteomes" id="UP000094020"/>
    </source>
</evidence>
<accession>A0A1B9HXA5</accession>
<feature type="compositionally biased region" description="Low complexity" evidence="1">
    <location>
        <begin position="447"/>
        <end position="461"/>
    </location>
</feature>
<protein>
    <submittedName>
        <fullName evidence="2">Uncharacterized protein</fullName>
    </submittedName>
</protein>
<feature type="region of interest" description="Disordered" evidence="1">
    <location>
        <begin position="1"/>
        <end position="389"/>
    </location>
</feature>
<gene>
    <name evidence="2" type="ORF">I206_05771</name>
    <name evidence="3" type="ORF">I206_107443</name>
</gene>
<evidence type="ECO:0000313" key="3">
    <source>
        <dbReference type="EMBL" id="WWC73473.1"/>
    </source>
</evidence>
<sequence length="486" mass="51821">MSTRTTTRTRTSSHQAHQHILHPTLPLQRTSSKPGSSRPGTPSRGDIPFSRKISSATHKSPVPLQHLQLPMSDQPTTPTPKKSRRPRRGNKPANQRNVAVGSEPELPLDQEPSSEDEEMLFDLLGVMSPPKPSPKRGVLNLSKDDMDVALGKKNQPRNAGKVSGAFGQGEIKARDERSPAPQGRVGRNQPKQDSVENGAEGETMAAIKSKRGKKTSKPPRTTDDISGHVENNLKPKSGISATRPKNISKQPSASQASNHGETQSLPFDTSSLSKSLPSRGLAHTQSVTSTKKGKKAVGSEDESAVWEMPLVAGGQELTWQQKLQSPVPSPSESPRKSSRSTPSDKKKTNLCIPYQAVPPVPSPLNPRPTHNRRASADGPPLSGTGARTVSAFDSHIPFHTGFNVHRAPQTPAKSVASAHGNLSNGILPIVGTGEFPRIPNDFAGRKGSLSSSSGPSSNPLGAKYAGPTFHNSPNASSLSKPDLEDF</sequence>
<dbReference type="RefSeq" id="XP_019009126.1">
    <property type="nucleotide sequence ID" value="XM_019157486.1"/>
</dbReference>
<feature type="compositionally biased region" description="Basic residues" evidence="1">
    <location>
        <begin position="208"/>
        <end position="217"/>
    </location>
</feature>
<feature type="compositionally biased region" description="Polar residues" evidence="1">
    <location>
        <begin position="469"/>
        <end position="479"/>
    </location>
</feature>
<dbReference type="Pfam" id="PF15365">
    <property type="entry name" value="PNRC"/>
    <property type="match status" value="1"/>
</dbReference>
<reference evidence="2" key="1">
    <citation type="submission" date="2013-07" db="EMBL/GenBank/DDBJ databases">
        <title>The Genome Sequence of Cryptococcus pinus CBS10737.</title>
        <authorList>
            <consortium name="The Broad Institute Genome Sequencing Platform"/>
            <person name="Cuomo C."/>
            <person name="Litvintseva A."/>
            <person name="Chen Y."/>
            <person name="Heitman J."/>
            <person name="Sun S."/>
            <person name="Springer D."/>
            <person name="Dromer F."/>
            <person name="Young S.K."/>
            <person name="Zeng Q."/>
            <person name="Gargeya S."/>
            <person name="Fitzgerald M."/>
            <person name="Abouelleil A."/>
            <person name="Alvarado L."/>
            <person name="Berlin A.M."/>
            <person name="Chapman S.B."/>
            <person name="Dewar J."/>
            <person name="Goldberg J."/>
            <person name="Griggs A."/>
            <person name="Gujja S."/>
            <person name="Hansen M."/>
            <person name="Howarth C."/>
            <person name="Imamovic A."/>
            <person name="Larimer J."/>
            <person name="McCowan C."/>
            <person name="Murphy C."/>
            <person name="Pearson M."/>
            <person name="Priest M."/>
            <person name="Roberts A."/>
            <person name="Saif S."/>
            <person name="Shea T."/>
            <person name="Sykes S."/>
            <person name="Wortman J."/>
            <person name="Nusbaum C."/>
            <person name="Birren B."/>
        </authorList>
    </citation>
    <scope>NUCLEOTIDE SEQUENCE [LARGE SCALE GENOMIC DNA]</scope>
    <source>
        <strain evidence="2">CBS 10737</strain>
    </source>
</reference>
<evidence type="ECO:0000313" key="2">
    <source>
        <dbReference type="EMBL" id="OCF47907.1"/>
    </source>
</evidence>
<feature type="compositionally biased region" description="Polar residues" evidence="1">
    <location>
        <begin position="239"/>
        <end position="276"/>
    </location>
</feature>
<feature type="compositionally biased region" description="Acidic residues" evidence="1">
    <location>
        <begin position="106"/>
        <end position="120"/>
    </location>
</feature>
<dbReference type="GO" id="GO:0016071">
    <property type="term" value="P:mRNA metabolic process"/>
    <property type="evidence" value="ECO:0007669"/>
    <property type="project" value="UniProtKB-ARBA"/>
</dbReference>
<reference evidence="3" key="2">
    <citation type="submission" date="2013-07" db="EMBL/GenBank/DDBJ databases">
        <authorList>
            <consortium name="The Broad Institute Genome Sequencing Platform"/>
            <person name="Cuomo C."/>
            <person name="Litvintseva A."/>
            <person name="Chen Y."/>
            <person name="Heitman J."/>
            <person name="Sun S."/>
            <person name="Springer D."/>
            <person name="Dromer F."/>
            <person name="Young S.K."/>
            <person name="Zeng Q."/>
            <person name="Gargeya S."/>
            <person name="Fitzgerald M."/>
            <person name="Abouelleil A."/>
            <person name="Alvarado L."/>
            <person name="Berlin A.M."/>
            <person name="Chapman S.B."/>
            <person name="Dewar J."/>
            <person name="Goldberg J."/>
            <person name="Griggs A."/>
            <person name="Gujja S."/>
            <person name="Hansen M."/>
            <person name="Howarth C."/>
            <person name="Imamovic A."/>
            <person name="Larimer J."/>
            <person name="McCowan C."/>
            <person name="Murphy C."/>
            <person name="Pearson M."/>
            <person name="Priest M."/>
            <person name="Roberts A."/>
            <person name="Saif S."/>
            <person name="Shea T."/>
            <person name="Sykes S."/>
            <person name="Wortman J."/>
            <person name="Nusbaum C."/>
            <person name="Birren B."/>
        </authorList>
    </citation>
    <scope>NUCLEOTIDE SEQUENCE</scope>
    <source>
        <strain evidence="3">CBS 10737</strain>
    </source>
</reference>
<dbReference type="AlphaFoldDB" id="A0A1B9HXA5"/>
<reference evidence="3" key="4">
    <citation type="submission" date="2024-02" db="EMBL/GenBank/DDBJ databases">
        <title>Comparative genomics of Cryptococcus and Kwoniella reveals pathogenesis evolution and contrasting modes of karyotype evolution via chromosome fusion or intercentromeric recombination.</title>
        <authorList>
            <person name="Coelho M.A."/>
            <person name="David-Palma M."/>
            <person name="Shea T."/>
            <person name="Bowers K."/>
            <person name="McGinley-Smith S."/>
            <person name="Mohammad A.W."/>
            <person name="Gnirke A."/>
            <person name="Yurkov A.M."/>
            <person name="Nowrousian M."/>
            <person name="Sun S."/>
            <person name="Cuomo C.A."/>
            <person name="Heitman J."/>
        </authorList>
    </citation>
    <scope>NUCLEOTIDE SEQUENCE</scope>
    <source>
        <strain evidence="3">CBS 10737</strain>
    </source>
</reference>
<dbReference type="EMBL" id="CP144529">
    <property type="protein sequence ID" value="WWC73473.1"/>
    <property type="molecule type" value="Genomic_DNA"/>
</dbReference>
<keyword evidence="4" id="KW-1185">Reference proteome</keyword>
<dbReference type="EMBL" id="KI894014">
    <property type="protein sequence ID" value="OCF47907.1"/>
    <property type="molecule type" value="Genomic_DNA"/>
</dbReference>
<feature type="compositionally biased region" description="Polar residues" evidence="1">
    <location>
        <begin position="27"/>
        <end position="40"/>
    </location>
</feature>
<organism evidence="2">
    <name type="scientific">Kwoniella pini CBS 10737</name>
    <dbReference type="NCBI Taxonomy" id="1296096"/>
    <lineage>
        <taxon>Eukaryota</taxon>
        <taxon>Fungi</taxon>
        <taxon>Dikarya</taxon>
        <taxon>Basidiomycota</taxon>
        <taxon>Agaricomycotina</taxon>
        <taxon>Tremellomycetes</taxon>
        <taxon>Tremellales</taxon>
        <taxon>Cryptococcaceae</taxon>
        <taxon>Kwoniella</taxon>
    </lineage>
</organism>
<reference evidence="2" key="3">
    <citation type="submission" date="2016-07" db="EMBL/GenBank/DDBJ databases">
        <title>Evolution of pathogenesis and genome organization in the Tremellales.</title>
        <authorList>
            <person name="Cuomo C."/>
            <person name="Litvintseva A."/>
            <person name="Heitman J."/>
            <person name="Chen Y."/>
            <person name="Sun S."/>
            <person name="Springer D."/>
            <person name="Dromer F."/>
            <person name="Young S."/>
            <person name="Zeng Q."/>
            <person name="Chapman S."/>
            <person name="Gujja S."/>
            <person name="Saif S."/>
            <person name="Birren B."/>
        </authorList>
    </citation>
    <scope>NUCLEOTIDE SEQUENCE</scope>
    <source>
        <strain evidence="2">CBS 10737</strain>
    </source>
</reference>
<dbReference type="InterPro" id="IPR028322">
    <property type="entry name" value="PNRC-like_rgn"/>
</dbReference>
<dbReference type="OrthoDB" id="2575630at2759"/>
<feature type="compositionally biased region" description="Basic residues" evidence="1">
    <location>
        <begin position="81"/>
        <end position="90"/>
    </location>
</feature>
<dbReference type="KEGG" id="kpin:30174140"/>